<proteinExistence type="inferred from homology"/>
<keyword evidence="2 14" id="KW-0479">Metal-binding</keyword>
<dbReference type="Pfam" id="PF00104">
    <property type="entry name" value="Hormone_recep"/>
    <property type="match status" value="1"/>
</dbReference>
<evidence type="ECO:0000259" key="16">
    <source>
        <dbReference type="PROSITE" id="PS51030"/>
    </source>
</evidence>
<dbReference type="PANTHER" id="PTHR24082">
    <property type="entry name" value="NUCLEAR HORMONE RECEPTOR"/>
    <property type="match status" value="1"/>
</dbReference>
<sequence>MVDMQMGMNYQMFPGNSGHLNGLGPPLNGGGLISASGNGNNQGNSGAPIISSSHIIPDTTNSMAYGGVAAYPPVCSSYSVGNLTQFTMNTPSQCLVCGDTKSLGKNYGGWTCTGCKSFFRRCIEKQTVPRCKYGGHCEIDLFMRRKCPECRLKKCFHIGMRMDLVARDDPATKGADDGENVKPVDHRSPGSSHSSPAPATVTQSSSATSTSTGAAATAVAGSPSASLVSTNSSCDVSLASLPELPHQQTIKIITYYQDIYEIPGNEEIAKLTGFAFTGDVSYDKQRGFEHFAELTILAVQLVVRFAKQLPGFDTIDLQDQLILLKESSVEVLQLRTARRYDFNTDSILFSSNHAISRDCYKSVMMSNCAHSIYNFCRHVVSQKVDNVEYALLTAMVIFSPRPDLQNLPAVLKWQEMYLEIFQDYVKMRRTNEPHALARLLMVLTKLRSLGSDFNEMLFSLKLENRKLPPLLGEIWNSYQ</sequence>
<dbReference type="GO" id="GO:0030154">
    <property type="term" value="P:cell differentiation"/>
    <property type="evidence" value="ECO:0007669"/>
    <property type="project" value="TreeGrafter"/>
</dbReference>
<evidence type="ECO:0000256" key="7">
    <source>
        <dbReference type="ARBA" id="ARBA00023163"/>
    </source>
</evidence>
<dbReference type="PRINTS" id="PR01283">
    <property type="entry name" value="ECDYSTEROIDR"/>
</dbReference>
<dbReference type="SMART" id="SM00430">
    <property type="entry name" value="HOLI"/>
    <property type="match status" value="1"/>
</dbReference>
<dbReference type="InterPro" id="IPR003069">
    <property type="entry name" value="Ecdystd_rcpt"/>
</dbReference>
<dbReference type="GO" id="GO:0035076">
    <property type="term" value="P:ecdysone receptor signaling pathway"/>
    <property type="evidence" value="ECO:0007669"/>
    <property type="project" value="InterPro"/>
</dbReference>
<dbReference type="PROSITE" id="PS00031">
    <property type="entry name" value="NUCLEAR_REC_DBD_1"/>
    <property type="match status" value="1"/>
</dbReference>
<dbReference type="GO" id="GO:0035100">
    <property type="term" value="F:ecdysone binding"/>
    <property type="evidence" value="ECO:0007669"/>
    <property type="project" value="InterPro"/>
</dbReference>
<evidence type="ECO:0000256" key="2">
    <source>
        <dbReference type="ARBA" id="ARBA00022723"/>
    </source>
</evidence>
<dbReference type="SUPFAM" id="SSF48508">
    <property type="entry name" value="Nuclear receptor ligand-binding domain"/>
    <property type="match status" value="1"/>
</dbReference>
<dbReference type="Proteomes" id="UP000192578">
    <property type="component" value="Unassembled WGS sequence"/>
</dbReference>
<dbReference type="EMBL" id="MTYJ01000011">
    <property type="protein sequence ID" value="OQV23446.1"/>
    <property type="molecule type" value="Genomic_DNA"/>
</dbReference>
<feature type="compositionally biased region" description="Low complexity" evidence="15">
    <location>
        <begin position="189"/>
        <end position="208"/>
    </location>
</feature>
<evidence type="ECO:0000256" key="13">
    <source>
        <dbReference type="ARBA" id="ARBA00033286"/>
    </source>
</evidence>
<dbReference type="InterPro" id="IPR035500">
    <property type="entry name" value="NHR-like_dom_sf"/>
</dbReference>
<feature type="domain" description="Nuclear receptor" evidence="16">
    <location>
        <begin position="91"/>
        <end position="167"/>
    </location>
</feature>
<keyword evidence="9 14" id="KW-0539">Nucleus</keyword>
<dbReference type="SUPFAM" id="SSF57716">
    <property type="entry name" value="Glucocorticoid receptor-like (DNA-binding domain)"/>
    <property type="match status" value="1"/>
</dbReference>
<evidence type="ECO:0000256" key="4">
    <source>
        <dbReference type="ARBA" id="ARBA00022833"/>
    </source>
</evidence>
<keyword evidence="19" id="KW-1185">Reference proteome</keyword>
<evidence type="ECO:0000256" key="14">
    <source>
        <dbReference type="RuleBase" id="RU004334"/>
    </source>
</evidence>
<dbReference type="CDD" id="cd06916">
    <property type="entry name" value="NR_DBD_like"/>
    <property type="match status" value="1"/>
</dbReference>
<reference evidence="19" key="1">
    <citation type="submission" date="2017-01" db="EMBL/GenBank/DDBJ databases">
        <title>Comparative genomics of anhydrobiosis in the tardigrade Hypsibius dujardini.</title>
        <authorList>
            <person name="Yoshida Y."/>
            <person name="Koutsovoulos G."/>
            <person name="Laetsch D."/>
            <person name="Stevens L."/>
            <person name="Kumar S."/>
            <person name="Horikawa D."/>
            <person name="Ishino K."/>
            <person name="Komine S."/>
            <person name="Tomita M."/>
            <person name="Blaxter M."/>
            <person name="Arakawa K."/>
        </authorList>
    </citation>
    <scope>NUCLEOTIDE SEQUENCE [LARGE SCALE GENOMIC DNA]</scope>
    <source>
        <strain evidence="19">Z151</strain>
    </source>
</reference>
<dbReference type="GO" id="GO:0090575">
    <property type="term" value="C:RNA polymerase II transcription regulator complex"/>
    <property type="evidence" value="ECO:0007669"/>
    <property type="project" value="TreeGrafter"/>
</dbReference>
<dbReference type="PROSITE" id="PS51843">
    <property type="entry name" value="NR_LBD"/>
    <property type="match status" value="1"/>
</dbReference>
<evidence type="ECO:0000256" key="6">
    <source>
        <dbReference type="ARBA" id="ARBA00023125"/>
    </source>
</evidence>
<dbReference type="Gene3D" id="3.30.50.10">
    <property type="entry name" value="Erythroid Transcription Factor GATA-1, subunit A"/>
    <property type="match status" value="1"/>
</dbReference>
<organism evidence="18 19">
    <name type="scientific">Hypsibius exemplaris</name>
    <name type="common">Freshwater tardigrade</name>
    <dbReference type="NCBI Taxonomy" id="2072580"/>
    <lineage>
        <taxon>Eukaryota</taxon>
        <taxon>Metazoa</taxon>
        <taxon>Ecdysozoa</taxon>
        <taxon>Tardigrada</taxon>
        <taxon>Eutardigrada</taxon>
        <taxon>Parachela</taxon>
        <taxon>Hypsibioidea</taxon>
        <taxon>Hypsibiidae</taxon>
        <taxon>Hypsibius</taxon>
    </lineage>
</organism>
<dbReference type="OrthoDB" id="5837785at2759"/>
<evidence type="ECO:0000256" key="11">
    <source>
        <dbReference type="ARBA" id="ARBA00030794"/>
    </source>
</evidence>
<keyword evidence="6 14" id="KW-0238">DNA-binding</keyword>
<evidence type="ECO:0000313" key="18">
    <source>
        <dbReference type="EMBL" id="OQV23446.1"/>
    </source>
</evidence>
<feature type="compositionally biased region" description="Basic and acidic residues" evidence="15">
    <location>
        <begin position="169"/>
        <end position="188"/>
    </location>
</feature>
<keyword evidence="7 14" id="KW-0804">Transcription</keyword>
<dbReference type="InterPro" id="IPR000536">
    <property type="entry name" value="Nucl_hrmn_rcpt_lig-bd"/>
</dbReference>
<comment type="similarity">
    <text evidence="14">Belongs to the nuclear hormone receptor family.</text>
</comment>
<feature type="domain" description="NR LBD" evidence="17">
    <location>
        <begin position="248"/>
        <end position="479"/>
    </location>
</feature>
<dbReference type="PRINTS" id="PR00398">
    <property type="entry name" value="STRDHORMONER"/>
</dbReference>
<dbReference type="InterPro" id="IPR001723">
    <property type="entry name" value="Nuclear_hrmn_rcpt"/>
</dbReference>
<dbReference type="GO" id="GO:0000122">
    <property type="term" value="P:negative regulation of transcription by RNA polymerase II"/>
    <property type="evidence" value="ECO:0007669"/>
    <property type="project" value="TreeGrafter"/>
</dbReference>
<keyword evidence="3 14" id="KW-0863">Zinc-finger</keyword>
<dbReference type="PANTHER" id="PTHR24082:SF507">
    <property type="entry name" value="BILE ACID RECEPTOR-RELATED"/>
    <property type="match status" value="1"/>
</dbReference>
<evidence type="ECO:0000256" key="3">
    <source>
        <dbReference type="ARBA" id="ARBA00022771"/>
    </source>
</evidence>
<keyword evidence="8 14" id="KW-0675">Receptor</keyword>
<dbReference type="GO" id="GO:0000978">
    <property type="term" value="F:RNA polymerase II cis-regulatory region sequence-specific DNA binding"/>
    <property type="evidence" value="ECO:0007669"/>
    <property type="project" value="TreeGrafter"/>
</dbReference>
<keyword evidence="4 14" id="KW-0862">Zinc</keyword>
<dbReference type="GO" id="GO:0045944">
    <property type="term" value="P:positive regulation of transcription by RNA polymerase II"/>
    <property type="evidence" value="ECO:0007669"/>
    <property type="project" value="TreeGrafter"/>
</dbReference>
<comment type="subcellular location">
    <subcellularLocation>
        <location evidence="14">Nucleus</location>
    </subcellularLocation>
</comment>
<evidence type="ECO:0000256" key="15">
    <source>
        <dbReference type="SAM" id="MobiDB-lite"/>
    </source>
</evidence>
<dbReference type="InterPro" id="IPR001628">
    <property type="entry name" value="Znf_hrmn_rcpt"/>
</dbReference>
<evidence type="ECO:0000256" key="9">
    <source>
        <dbReference type="ARBA" id="ARBA00023242"/>
    </source>
</evidence>
<dbReference type="PRINTS" id="PR00047">
    <property type="entry name" value="STROIDFINGER"/>
</dbReference>
<evidence type="ECO:0000256" key="12">
    <source>
        <dbReference type="ARBA" id="ARBA00033003"/>
    </source>
</evidence>
<comment type="caution">
    <text evidence="18">The sequence shown here is derived from an EMBL/GenBank/DDBJ whole genome shotgun (WGS) entry which is preliminary data.</text>
</comment>
<dbReference type="InterPro" id="IPR050234">
    <property type="entry name" value="Nuclear_hormone_rcpt_NR1"/>
</dbReference>
<evidence type="ECO:0000256" key="1">
    <source>
        <dbReference type="ARBA" id="ARBA00022052"/>
    </source>
</evidence>
<name>A0A1W0X7B6_HYPEX</name>
<dbReference type="GO" id="GO:0008270">
    <property type="term" value="F:zinc ion binding"/>
    <property type="evidence" value="ECO:0007669"/>
    <property type="project" value="UniProtKB-KW"/>
</dbReference>
<dbReference type="SMART" id="SM00399">
    <property type="entry name" value="ZnF_C4"/>
    <property type="match status" value="1"/>
</dbReference>
<dbReference type="GO" id="GO:0004879">
    <property type="term" value="F:nuclear receptor activity"/>
    <property type="evidence" value="ECO:0007669"/>
    <property type="project" value="InterPro"/>
</dbReference>
<feature type="region of interest" description="Disordered" evidence="15">
    <location>
        <begin position="169"/>
        <end position="208"/>
    </location>
</feature>
<dbReference type="InterPro" id="IPR013088">
    <property type="entry name" value="Znf_NHR/GATA"/>
</dbReference>
<protein>
    <recommendedName>
        <fullName evidence="1">Ecdysone receptor</fullName>
    </recommendedName>
    <alternativeName>
        <fullName evidence="10">20-hydroxy-ecdysone receptor</fullName>
    </alternativeName>
    <alternativeName>
        <fullName evidence="11">EcRH</fullName>
    </alternativeName>
    <alternativeName>
        <fullName evidence="12">Ecdysteroid receptor</fullName>
    </alternativeName>
    <alternativeName>
        <fullName evidence="13">Nuclear receptor subfamily 1 group H member 1</fullName>
    </alternativeName>
</protein>
<gene>
    <name evidence="18" type="ORF">BV898_02568</name>
</gene>
<dbReference type="AlphaFoldDB" id="A0A1W0X7B6"/>
<accession>A0A1W0X7B6</accession>
<evidence type="ECO:0000256" key="5">
    <source>
        <dbReference type="ARBA" id="ARBA00023015"/>
    </source>
</evidence>
<keyword evidence="5 14" id="KW-0805">Transcription regulation</keyword>
<dbReference type="Gene3D" id="1.10.565.10">
    <property type="entry name" value="Retinoid X Receptor"/>
    <property type="match status" value="1"/>
</dbReference>
<evidence type="ECO:0000256" key="8">
    <source>
        <dbReference type="ARBA" id="ARBA00023170"/>
    </source>
</evidence>
<dbReference type="Pfam" id="PF00105">
    <property type="entry name" value="zf-C4"/>
    <property type="match status" value="1"/>
</dbReference>
<dbReference type="PROSITE" id="PS51030">
    <property type="entry name" value="NUCLEAR_REC_DBD_2"/>
    <property type="match status" value="1"/>
</dbReference>
<evidence type="ECO:0000313" key="19">
    <source>
        <dbReference type="Proteomes" id="UP000192578"/>
    </source>
</evidence>
<evidence type="ECO:0000259" key="17">
    <source>
        <dbReference type="PROSITE" id="PS51843"/>
    </source>
</evidence>
<evidence type="ECO:0000256" key="10">
    <source>
        <dbReference type="ARBA" id="ARBA00029963"/>
    </source>
</evidence>